<comment type="caution">
    <text evidence="3">The sequence shown here is derived from an EMBL/GenBank/DDBJ whole genome shotgun (WGS) entry which is preliminary data.</text>
</comment>
<reference evidence="4" key="1">
    <citation type="journal article" date="2019" name="Int. J. Syst. Evol. Microbiol.">
        <title>The Global Catalogue of Microorganisms (GCM) 10K type strain sequencing project: providing services to taxonomists for standard genome sequencing and annotation.</title>
        <authorList>
            <consortium name="The Broad Institute Genomics Platform"/>
            <consortium name="The Broad Institute Genome Sequencing Center for Infectious Disease"/>
            <person name="Wu L."/>
            <person name="Ma J."/>
        </authorList>
    </citation>
    <scope>NUCLEOTIDE SEQUENCE [LARGE SCALE GENOMIC DNA]</scope>
    <source>
        <strain evidence="4">CCUG 62945</strain>
    </source>
</reference>
<evidence type="ECO:0000313" key="4">
    <source>
        <dbReference type="Proteomes" id="UP001596473"/>
    </source>
</evidence>
<dbReference type="Proteomes" id="UP001596473">
    <property type="component" value="Unassembled WGS sequence"/>
</dbReference>
<keyword evidence="1" id="KW-1133">Transmembrane helix</keyword>
<feature type="domain" description="DUF6708" evidence="2">
    <location>
        <begin position="113"/>
        <end position="294"/>
    </location>
</feature>
<accession>A0ABW2R1N2</accession>
<keyword evidence="1" id="KW-0812">Transmembrane</keyword>
<feature type="transmembrane region" description="Helical" evidence="1">
    <location>
        <begin position="248"/>
        <end position="270"/>
    </location>
</feature>
<evidence type="ECO:0000256" key="1">
    <source>
        <dbReference type="SAM" id="Phobius"/>
    </source>
</evidence>
<dbReference type="InterPro" id="IPR046554">
    <property type="entry name" value="DUF6708"/>
</dbReference>
<feature type="transmembrane region" description="Helical" evidence="1">
    <location>
        <begin position="57"/>
        <end position="81"/>
    </location>
</feature>
<name>A0ABW2R1N2_9NEIS</name>
<gene>
    <name evidence="3" type="ORF">ACFQNF_18455</name>
</gene>
<proteinExistence type="predicted"/>
<protein>
    <submittedName>
        <fullName evidence="3">DUF6708 domain-containing protein</fullName>
    </submittedName>
</protein>
<dbReference type="Pfam" id="PF20455">
    <property type="entry name" value="DUF6708"/>
    <property type="match status" value="1"/>
</dbReference>
<feature type="transmembrane region" description="Helical" evidence="1">
    <location>
        <begin position="93"/>
        <end position="113"/>
    </location>
</feature>
<sequence>MEYTGLIFPYKINRPLSDLYRANQMHQKKKLDVIKNCHELTVIEINSSYIEVVDKFFYWKGLMTTACLPMLVSIVSGLIYFSYISIYLRYERLSSWLSLLFFLFGFSPLIWLFTKSIRKEINYTHYPIRLNRKTRKVHVFRQDGTVLTTPWDKLFITQVPVTDRFYEFQCHVLAPDGVTILETFGLPALGHGGAGREEYKGYWEFIRRYMEEGPECIYDEITACLPIKQQRETFKFAHYCFIYAIGSLYPFIIFYLILLPFILMYFVCFYPGRWLAMRYSKIPQWPADIEAQCPVEENDPYFKDSSMNPF</sequence>
<dbReference type="RefSeq" id="WP_380189467.1">
    <property type="nucleotide sequence ID" value="NZ_JBHTBQ010000044.1"/>
</dbReference>
<keyword evidence="4" id="KW-1185">Reference proteome</keyword>
<dbReference type="EMBL" id="JBHTBQ010000044">
    <property type="protein sequence ID" value="MFC7421846.1"/>
    <property type="molecule type" value="Genomic_DNA"/>
</dbReference>
<evidence type="ECO:0000313" key="3">
    <source>
        <dbReference type="EMBL" id="MFC7421846.1"/>
    </source>
</evidence>
<evidence type="ECO:0000259" key="2">
    <source>
        <dbReference type="Pfam" id="PF20455"/>
    </source>
</evidence>
<keyword evidence="1" id="KW-0472">Membrane</keyword>
<organism evidence="3 4">
    <name type="scientific">Iodobacter arcticus</name>
    <dbReference type="NCBI Taxonomy" id="590593"/>
    <lineage>
        <taxon>Bacteria</taxon>
        <taxon>Pseudomonadati</taxon>
        <taxon>Pseudomonadota</taxon>
        <taxon>Betaproteobacteria</taxon>
        <taxon>Neisseriales</taxon>
        <taxon>Chitinibacteraceae</taxon>
        <taxon>Iodobacter</taxon>
    </lineage>
</organism>